<feature type="transmembrane region" description="Helical" evidence="2">
    <location>
        <begin position="63"/>
        <end position="83"/>
    </location>
</feature>
<keyword evidence="4" id="KW-1185">Reference proteome</keyword>
<dbReference type="STRING" id="1048205.AB852_33130"/>
<dbReference type="Proteomes" id="UP000186455">
    <property type="component" value="Unassembled WGS sequence"/>
</dbReference>
<comment type="caution">
    <text evidence="3">The sequence shown here is derived from an EMBL/GenBank/DDBJ whole genome shotgun (WGS) entry which is preliminary data.</text>
</comment>
<organism evidence="3 4">
    <name type="scientific">Streptomyces uncialis</name>
    <dbReference type="NCBI Taxonomy" id="1048205"/>
    <lineage>
        <taxon>Bacteria</taxon>
        <taxon>Bacillati</taxon>
        <taxon>Actinomycetota</taxon>
        <taxon>Actinomycetes</taxon>
        <taxon>Kitasatosporales</taxon>
        <taxon>Streptomycetaceae</taxon>
        <taxon>Streptomyces</taxon>
    </lineage>
</organism>
<protein>
    <submittedName>
        <fullName evidence="3">Uncharacterized protein</fullName>
    </submittedName>
</protein>
<keyword evidence="2" id="KW-1133">Transmembrane helix</keyword>
<evidence type="ECO:0000313" key="3">
    <source>
        <dbReference type="EMBL" id="OKH91262.1"/>
    </source>
</evidence>
<feature type="compositionally biased region" description="Low complexity" evidence="1">
    <location>
        <begin position="214"/>
        <end position="226"/>
    </location>
</feature>
<evidence type="ECO:0000256" key="1">
    <source>
        <dbReference type="SAM" id="MobiDB-lite"/>
    </source>
</evidence>
<proteinExistence type="predicted"/>
<feature type="compositionally biased region" description="Low complexity" evidence="1">
    <location>
        <begin position="116"/>
        <end position="140"/>
    </location>
</feature>
<evidence type="ECO:0000256" key="2">
    <source>
        <dbReference type="SAM" id="Phobius"/>
    </source>
</evidence>
<feature type="compositionally biased region" description="Gly residues" evidence="1">
    <location>
        <begin position="197"/>
        <end position="213"/>
    </location>
</feature>
<feature type="region of interest" description="Disordered" evidence="1">
    <location>
        <begin position="87"/>
        <end position="251"/>
    </location>
</feature>
<dbReference type="EMBL" id="LFBV01000010">
    <property type="protein sequence ID" value="OKH91262.1"/>
    <property type="molecule type" value="Genomic_DNA"/>
</dbReference>
<dbReference type="AlphaFoldDB" id="A0A1Q4V042"/>
<feature type="compositionally biased region" description="Low complexity" evidence="1">
    <location>
        <begin position="162"/>
        <end position="193"/>
    </location>
</feature>
<reference evidence="3 4" key="1">
    <citation type="submission" date="2015-06" db="EMBL/GenBank/DDBJ databases">
        <title>Cloning and characterization of the uncialamcin biosynthetic gene cluster.</title>
        <authorList>
            <person name="Yan X."/>
            <person name="Huang T."/>
            <person name="Ge H."/>
            <person name="Shen B."/>
        </authorList>
    </citation>
    <scope>NUCLEOTIDE SEQUENCE [LARGE SCALE GENOMIC DNA]</scope>
    <source>
        <strain evidence="3 4">DCA2648</strain>
    </source>
</reference>
<accession>A0A1Q4V042</accession>
<gene>
    <name evidence="3" type="ORF">AB852_33130</name>
</gene>
<dbReference type="RefSeq" id="WP_143201321.1">
    <property type="nucleotide sequence ID" value="NZ_CP109290.1"/>
</dbReference>
<keyword evidence="2" id="KW-0472">Membrane</keyword>
<evidence type="ECO:0000313" key="4">
    <source>
        <dbReference type="Proteomes" id="UP000186455"/>
    </source>
</evidence>
<sequence>MENWREDAQPGHTHDPNEVTVQMDGVGRELGDLIAERRAAAAEPDGPVFVDETGRRVRRFRRIGMTLAIGCAVYACVIVATVVSGNSSAPWLPLPNPQAEPAGKVRTTPRPAAPVEPSATRSSAPSEAATATEAGTTAPAISTGRPAQPSPESVIADEETASEAPAATTDPTPAASRTGAATTRPGTGTSGTPAQGGTDGGTEGGSGGTGATGGTTPAPTASATTTIDLPAEPEQPAGEGGRPIAAPEDAP</sequence>
<name>A0A1Q4V042_9ACTN</name>
<keyword evidence="2" id="KW-0812">Transmembrane</keyword>